<protein>
    <submittedName>
        <fullName evidence="5">Transcriptional regulator, GntR family</fullName>
    </submittedName>
</protein>
<dbReference type="Gene3D" id="1.10.10.10">
    <property type="entry name" value="Winged helix-like DNA-binding domain superfamily/Winged helix DNA-binding domain"/>
    <property type="match status" value="1"/>
</dbReference>
<dbReference type="InterPro" id="IPR000524">
    <property type="entry name" value="Tscrpt_reg_HTH_GntR"/>
</dbReference>
<evidence type="ECO:0000313" key="5">
    <source>
        <dbReference type="EMBL" id="SHG29593.1"/>
    </source>
</evidence>
<dbReference type="InterPro" id="IPR050679">
    <property type="entry name" value="Bact_HTH_transcr_reg"/>
</dbReference>
<evidence type="ECO:0000256" key="2">
    <source>
        <dbReference type="ARBA" id="ARBA00023125"/>
    </source>
</evidence>
<dbReference type="RefSeq" id="WP_044991851.1">
    <property type="nucleotide sequence ID" value="NZ_FQVY01000003.1"/>
</dbReference>
<dbReference type="EMBL" id="FQVY01000003">
    <property type="protein sequence ID" value="SHG29593.1"/>
    <property type="molecule type" value="Genomic_DNA"/>
</dbReference>
<keyword evidence="3" id="KW-0804">Transcription</keyword>
<gene>
    <name evidence="5" type="ORF">SAMN05444424_2014</name>
</gene>
<evidence type="ECO:0000256" key="3">
    <source>
        <dbReference type="ARBA" id="ARBA00023163"/>
    </source>
</evidence>
<evidence type="ECO:0000259" key="4">
    <source>
        <dbReference type="PROSITE" id="PS50949"/>
    </source>
</evidence>
<dbReference type="Pfam" id="PF07702">
    <property type="entry name" value="UTRA"/>
    <property type="match status" value="1"/>
</dbReference>
<dbReference type="PRINTS" id="PR00035">
    <property type="entry name" value="HTHGNTR"/>
</dbReference>
<dbReference type="GO" id="GO:0045892">
    <property type="term" value="P:negative regulation of DNA-templated transcription"/>
    <property type="evidence" value="ECO:0007669"/>
    <property type="project" value="TreeGrafter"/>
</dbReference>
<dbReference type="InterPro" id="IPR036388">
    <property type="entry name" value="WH-like_DNA-bd_sf"/>
</dbReference>
<reference evidence="6" key="1">
    <citation type="submission" date="2016-11" db="EMBL/GenBank/DDBJ databases">
        <authorList>
            <person name="Jaros S."/>
            <person name="Januszkiewicz K."/>
            <person name="Wedrychowicz H."/>
        </authorList>
    </citation>
    <scope>NUCLEOTIDE SEQUENCE [LARGE SCALE GENOMIC DNA]</scope>
    <source>
        <strain evidence="6">DSM 4029</strain>
    </source>
</reference>
<dbReference type="SMART" id="SM00345">
    <property type="entry name" value="HTH_GNTR"/>
    <property type="match status" value="1"/>
</dbReference>
<dbReference type="AlphaFoldDB" id="A0AAQ1RWE9"/>
<accession>A0AAQ1RWE9</accession>
<dbReference type="PROSITE" id="PS50949">
    <property type="entry name" value="HTH_GNTR"/>
    <property type="match status" value="1"/>
</dbReference>
<dbReference type="InterPro" id="IPR036390">
    <property type="entry name" value="WH_DNA-bd_sf"/>
</dbReference>
<feature type="domain" description="HTH gntR-type" evidence="4">
    <location>
        <begin position="4"/>
        <end position="72"/>
    </location>
</feature>
<comment type="caution">
    <text evidence="5">The sequence shown here is derived from an EMBL/GenBank/DDBJ whole genome shotgun (WGS) entry which is preliminary data.</text>
</comment>
<keyword evidence="2" id="KW-0238">DNA-binding</keyword>
<proteinExistence type="predicted"/>
<keyword evidence="1" id="KW-0805">Transcription regulation</keyword>
<dbReference type="SMART" id="SM00866">
    <property type="entry name" value="UTRA"/>
    <property type="match status" value="1"/>
</dbReference>
<dbReference type="SUPFAM" id="SSF46785">
    <property type="entry name" value="Winged helix' DNA-binding domain"/>
    <property type="match status" value="1"/>
</dbReference>
<dbReference type="Proteomes" id="UP000184089">
    <property type="component" value="Unassembled WGS sequence"/>
</dbReference>
<sequence length="243" mass="27677">MAKSFLYNQIKQDIIHKIDADIYKNGDKLPSEAQLVEEYGVSRNTASRVLNDLVEEGYARRRQGKGTFVYNQKIDNRLQGIQSFTDMFERNNKNPSTKVLAYEVVDEPPARVRENLHLGEGEKAIRLYRVRYADDTLAVLNETFRSFSRFEGQMECDPATVFSYGYLKKLKNIYPVHSEEVLEIALLGPEEAVLLEQKVGAPAFLVKSVTSDNTGQPLEVVKSLYRADLFQFSVVLDQEDPGQ</sequence>
<dbReference type="PANTHER" id="PTHR44846">
    <property type="entry name" value="MANNOSYL-D-GLYCERATE TRANSPORT/METABOLISM SYSTEM REPRESSOR MNGR-RELATED"/>
    <property type="match status" value="1"/>
</dbReference>
<name>A0AAQ1RWE9_9FIRM</name>
<evidence type="ECO:0000256" key="1">
    <source>
        <dbReference type="ARBA" id="ARBA00023015"/>
    </source>
</evidence>
<dbReference type="InterPro" id="IPR011663">
    <property type="entry name" value="UTRA"/>
</dbReference>
<organism evidence="5 6">
    <name type="scientific">Bittarella massiliensis</name>
    <name type="common">ex Durand et al. 2017</name>
    <dbReference type="NCBI Taxonomy" id="1720313"/>
    <lineage>
        <taxon>Bacteria</taxon>
        <taxon>Bacillati</taxon>
        <taxon>Bacillota</taxon>
        <taxon>Clostridia</taxon>
        <taxon>Eubacteriales</taxon>
        <taxon>Oscillospiraceae</taxon>
        <taxon>Bittarella (ex Durand et al. 2017)</taxon>
    </lineage>
</organism>
<dbReference type="GO" id="GO:0003700">
    <property type="term" value="F:DNA-binding transcription factor activity"/>
    <property type="evidence" value="ECO:0007669"/>
    <property type="project" value="InterPro"/>
</dbReference>
<evidence type="ECO:0000313" key="6">
    <source>
        <dbReference type="Proteomes" id="UP000184089"/>
    </source>
</evidence>
<dbReference type="SUPFAM" id="SSF64288">
    <property type="entry name" value="Chorismate lyase-like"/>
    <property type="match status" value="1"/>
</dbReference>
<dbReference type="Gene3D" id="3.40.1410.10">
    <property type="entry name" value="Chorismate lyase-like"/>
    <property type="match status" value="1"/>
</dbReference>
<dbReference type="GO" id="GO:0003677">
    <property type="term" value="F:DNA binding"/>
    <property type="evidence" value="ECO:0007669"/>
    <property type="project" value="UniProtKB-KW"/>
</dbReference>
<dbReference type="CDD" id="cd07377">
    <property type="entry name" value="WHTH_GntR"/>
    <property type="match status" value="1"/>
</dbReference>
<dbReference type="PANTHER" id="PTHR44846:SF1">
    <property type="entry name" value="MANNOSYL-D-GLYCERATE TRANSPORT_METABOLISM SYSTEM REPRESSOR MNGR-RELATED"/>
    <property type="match status" value="1"/>
</dbReference>
<dbReference type="InterPro" id="IPR028978">
    <property type="entry name" value="Chorismate_lyase_/UTRA_dom_sf"/>
</dbReference>
<dbReference type="Pfam" id="PF00392">
    <property type="entry name" value="GntR"/>
    <property type="match status" value="1"/>
</dbReference>